<feature type="region of interest" description="Disordered" evidence="1">
    <location>
        <begin position="447"/>
        <end position="487"/>
    </location>
</feature>
<evidence type="ECO:0008006" key="5">
    <source>
        <dbReference type="Google" id="ProtNLM"/>
    </source>
</evidence>
<keyword evidence="4" id="KW-1185">Reference proteome</keyword>
<keyword evidence="2" id="KW-0812">Transmembrane</keyword>
<feature type="region of interest" description="Disordered" evidence="1">
    <location>
        <begin position="43"/>
        <end position="64"/>
    </location>
</feature>
<feature type="compositionally biased region" description="Polar residues" evidence="1">
    <location>
        <begin position="375"/>
        <end position="396"/>
    </location>
</feature>
<evidence type="ECO:0000313" key="4">
    <source>
        <dbReference type="Proteomes" id="UP001211065"/>
    </source>
</evidence>
<dbReference type="AlphaFoldDB" id="A0AAD5U1L5"/>
<feature type="compositionally biased region" description="Polar residues" evidence="1">
    <location>
        <begin position="447"/>
        <end position="461"/>
    </location>
</feature>
<comment type="caution">
    <text evidence="3">The sequence shown here is derived from an EMBL/GenBank/DDBJ whole genome shotgun (WGS) entry which is preliminary data.</text>
</comment>
<feature type="region of interest" description="Disordered" evidence="1">
    <location>
        <begin position="214"/>
        <end position="235"/>
    </location>
</feature>
<accession>A0AAD5U1L5</accession>
<feature type="transmembrane region" description="Helical" evidence="2">
    <location>
        <begin position="496"/>
        <end position="521"/>
    </location>
</feature>
<proteinExistence type="predicted"/>
<feature type="region of interest" description="Disordered" evidence="1">
    <location>
        <begin position="278"/>
        <end position="404"/>
    </location>
</feature>
<reference evidence="3" key="1">
    <citation type="submission" date="2020-05" db="EMBL/GenBank/DDBJ databases">
        <title>Phylogenomic resolution of chytrid fungi.</title>
        <authorList>
            <person name="Stajich J.E."/>
            <person name="Amses K."/>
            <person name="Simmons R."/>
            <person name="Seto K."/>
            <person name="Myers J."/>
            <person name="Bonds A."/>
            <person name="Quandt C.A."/>
            <person name="Barry K."/>
            <person name="Liu P."/>
            <person name="Grigoriev I."/>
            <person name="Longcore J.E."/>
            <person name="James T.Y."/>
        </authorList>
    </citation>
    <scope>NUCLEOTIDE SEQUENCE</scope>
    <source>
        <strain evidence="3">JEL0476</strain>
    </source>
</reference>
<keyword evidence="2" id="KW-0472">Membrane</keyword>
<feature type="compositionally biased region" description="Basic and acidic residues" evidence="1">
    <location>
        <begin position="324"/>
        <end position="346"/>
    </location>
</feature>
<sequence length="536" mass="60893">MKTSNAPTNNFNSVPFSLRNNIMKNAKAPPKSALNQQVALKVQNTPESKKEQNELNELKSKNKTQANEIEKLRSELSTIAQSRGKQDNQLHHMEQQLNARISIKAQQMQQLEQNKLRKQSQEVVLKKLEQEQALKKTKAQEIQTQQKPLVNLNNIKIRDLFHKDNEEHNLMEQNYNYNLFNVINEQIPPNFVAFKPQYGLTRYQNYTAQNLKAPKLTNRPLNASKSKPKGSTNMNVNIDCLPKNVLQNICSYLDSESIKNFSQINSVMRKAFKDLRIDQSKPNSLNINKPNSPNSKKSNSPNSKKLNSPNSKKPNSPSVADNTSSKKENSLNENKKSPKSDNKFWNKEPASNTEKSTFWAINHSSNSKKPEIKIKTNNATSPSTESTFWKTSQPPKSATPAGTPVKENLVVNNMYMYFDPKMFDLPLSYTKSLRPASPVRLFSKNQKLNENKLTSSDQKSGLRSRKSAKPIPEMKIIPHKNNPKAFSRRDGVEPELVLALFLVKIIYVAAFGYGVALAMGYDIGPMVNDFFFNFSF</sequence>
<evidence type="ECO:0000313" key="3">
    <source>
        <dbReference type="EMBL" id="KAJ3221475.1"/>
    </source>
</evidence>
<evidence type="ECO:0000256" key="1">
    <source>
        <dbReference type="SAM" id="MobiDB-lite"/>
    </source>
</evidence>
<gene>
    <name evidence="3" type="ORF">HK099_003485</name>
</gene>
<evidence type="ECO:0000256" key="2">
    <source>
        <dbReference type="SAM" id="Phobius"/>
    </source>
</evidence>
<feature type="compositionally biased region" description="Basic and acidic residues" evidence="1">
    <location>
        <begin position="47"/>
        <end position="60"/>
    </location>
</feature>
<dbReference type="EMBL" id="JADGJW010000228">
    <property type="protein sequence ID" value="KAJ3221475.1"/>
    <property type="molecule type" value="Genomic_DNA"/>
</dbReference>
<keyword evidence="2" id="KW-1133">Transmembrane helix</keyword>
<feature type="compositionally biased region" description="Polar residues" evidence="1">
    <location>
        <begin position="219"/>
        <end position="235"/>
    </location>
</feature>
<feature type="compositionally biased region" description="Low complexity" evidence="1">
    <location>
        <begin position="280"/>
        <end position="318"/>
    </location>
</feature>
<name>A0AAD5U1L5_9FUNG</name>
<protein>
    <recommendedName>
        <fullName evidence="5">F-box domain-containing protein</fullName>
    </recommendedName>
</protein>
<organism evidence="3 4">
    <name type="scientific">Clydaea vesicula</name>
    <dbReference type="NCBI Taxonomy" id="447962"/>
    <lineage>
        <taxon>Eukaryota</taxon>
        <taxon>Fungi</taxon>
        <taxon>Fungi incertae sedis</taxon>
        <taxon>Chytridiomycota</taxon>
        <taxon>Chytridiomycota incertae sedis</taxon>
        <taxon>Chytridiomycetes</taxon>
        <taxon>Lobulomycetales</taxon>
        <taxon>Lobulomycetaceae</taxon>
        <taxon>Clydaea</taxon>
    </lineage>
</organism>
<dbReference type="Proteomes" id="UP001211065">
    <property type="component" value="Unassembled WGS sequence"/>
</dbReference>